<sequence length="132" mass="14708">MKKLSIFILAICYLAVSNGVVISQHFCMNRLDSVQWFASDTPDECGRCGMSMEEAHGCCHDQVDLVKLQNDQQQAFATLFNFSAPVAVLPPAPIDFLLTTFPSRDIYIDNLAHAPPLLPDDDLCIMNSVFRI</sequence>
<gene>
    <name evidence="1" type="ORF">ACFS6H_12675</name>
</gene>
<dbReference type="EMBL" id="JBHUOZ010000003">
    <property type="protein sequence ID" value="MFD2920573.1"/>
    <property type="molecule type" value="Genomic_DNA"/>
</dbReference>
<keyword evidence="2" id="KW-1185">Reference proteome</keyword>
<dbReference type="Pfam" id="PF26622">
    <property type="entry name" value="DUF8199"/>
    <property type="match status" value="1"/>
</dbReference>
<dbReference type="InterPro" id="IPR058512">
    <property type="entry name" value="DUF8199"/>
</dbReference>
<evidence type="ECO:0000313" key="2">
    <source>
        <dbReference type="Proteomes" id="UP001597511"/>
    </source>
</evidence>
<organism evidence="1 2">
    <name type="scientific">Terrimonas rubra</name>
    <dbReference type="NCBI Taxonomy" id="1035890"/>
    <lineage>
        <taxon>Bacteria</taxon>
        <taxon>Pseudomonadati</taxon>
        <taxon>Bacteroidota</taxon>
        <taxon>Chitinophagia</taxon>
        <taxon>Chitinophagales</taxon>
        <taxon>Chitinophagaceae</taxon>
        <taxon>Terrimonas</taxon>
    </lineage>
</organism>
<dbReference type="Proteomes" id="UP001597511">
    <property type="component" value="Unassembled WGS sequence"/>
</dbReference>
<dbReference type="InterPro" id="IPR058060">
    <property type="entry name" value="HYC_CC_PP"/>
</dbReference>
<protein>
    <submittedName>
        <fullName evidence="1">Uncharacterized protein</fullName>
    </submittedName>
</protein>
<name>A0ABW6AA36_9BACT</name>
<comment type="caution">
    <text evidence="1">The sequence shown here is derived from an EMBL/GenBank/DDBJ whole genome shotgun (WGS) entry which is preliminary data.</text>
</comment>
<proteinExistence type="predicted"/>
<reference evidence="2" key="1">
    <citation type="journal article" date="2019" name="Int. J. Syst. Evol. Microbiol.">
        <title>The Global Catalogue of Microorganisms (GCM) 10K type strain sequencing project: providing services to taxonomists for standard genome sequencing and annotation.</title>
        <authorList>
            <consortium name="The Broad Institute Genomics Platform"/>
            <consortium name="The Broad Institute Genome Sequencing Center for Infectious Disease"/>
            <person name="Wu L."/>
            <person name="Ma J."/>
        </authorList>
    </citation>
    <scope>NUCLEOTIDE SEQUENCE [LARGE SCALE GENOMIC DNA]</scope>
    <source>
        <strain evidence="2">KCTC 23299</strain>
    </source>
</reference>
<dbReference type="NCBIfam" id="NF047658">
    <property type="entry name" value="HYC_CC_PP"/>
    <property type="match status" value="1"/>
</dbReference>
<dbReference type="RefSeq" id="WP_386099187.1">
    <property type="nucleotide sequence ID" value="NZ_JBHUOZ010000003.1"/>
</dbReference>
<accession>A0ABW6AA36</accession>
<evidence type="ECO:0000313" key="1">
    <source>
        <dbReference type="EMBL" id="MFD2920573.1"/>
    </source>
</evidence>